<dbReference type="AlphaFoldDB" id="L0K0Z5"/>
<evidence type="ECO:0000313" key="3">
    <source>
        <dbReference type="Proteomes" id="UP000010878"/>
    </source>
</evidence>
<accession>L0K0Z5</accession>
<feature type="compositionally biased region" description="Basic and acidic residues" evidence="1">
    <location>
        <begin position="58"/>
        <end position="75"/>
    </location>
</feature>
<evidence type="ECO:0000256" key="1">
    <source>
        <dbReference type="SAM" id="MobiDB-lite"/>
    </source>
</evidence>
<evidence type="ECO:0000313" key="2">
    <source>
        <dbReference type="EMBL" id="AGB38024.1"/>
    </source>
</evidence>
<dbReference type="EMBL" id="CP003929">
    <property type="protein sequence ID" value="AGB38024.1"/>
    <property type="molecule type" value="Genomic_DNA"/>
</dbReference>
<sequence length="286" mass="31035">MYAILTDDCELARSGVGDRSYYFTESVDGRRQSPLPETVSSIACWGDTETVRDEPERAAVDADGTRATPDAEGHHWGTVCPTDPDYREGLLERIGETAGDVRLTTLGFPGEEFCRCERCEGRFAASEHADRAAWRTETITAFVAAAASRVDGDLLATLYPDPYPGDLRARAGLDPETLAAHVDGVLVPLCGPGYGTSYWVESLARGFARRLAELEVSLSIQLSGAEIDPERLADVTRRVQPHADEIVYGTYPEDVETVRETIARLRGRDRDVLDPADGGDAGVGKG</sequence>
<dbReference type="KEGG" id="nou:Natoc_2246"/>
<dbReference type="Proteomes" id="UP000010878">
    <property type="component" value="Chromosome"/>
</dbReference>
<reference evidence="2 3" key="1">
    <citation type="submission" date="2012-11" db="EMBL/GenBank/DDBJ databases">
        <title>FINISHED of Natronococcus occultus SP4, DSM 3396.</title>
        <authorList>
            <consortium name="DOE Joint Genome Institute"/>
            <person name="Eisen J."/>
            <person name="Huntemann M."/>
            <person name="Wei C.-L."/>
            <person name="Han J."/>
            <person name="Detter J.C."/>
            <person name="Han C."/>
            <person name="Tapia R."/>
            <person name="Chen A."/>
            <person name="Kyrpides N."/>
            <person name="Mavromatis K."/>
            <person name="Markowitz V."/>
            <person name="Szeto E."/>
            <person name="Ivanova N."/>
            <person name="Mikhailova N."/>
            <person name="Ovchinnikova G."/>
            <person name="Pagani I."/>
            <person name="Pati A."/>
            <person name="Goodwin L."/>
            <person name="Nordberg H.P."/>
            <person name="Cantor M.N."/>
            <person name="Hua S.X."/>
            <person name="Woyke T."/>
            <person name="Eisen J."/>
            <person name="Klenk H.-P."/>
            <person name="Klenk H.-P."/>
        </authorList>
    </citation>
    <scope>NUCLEOTIDE SEQUENCE [LARGE SCALE GENOMIC DNA]</scope>
    <source>
        <strain evidence="2 3">SP4</strain>
    </source>
</reference>
<gene>
    <name evidence="2" type="ORF">Natoc_2246</name>
</gene>
<dbReference type="HOGENOM" id="CLU_073601_0_0_2"/>
<organism evidence="2 3">
    <name type="scientific">Natronococcus occultus SP4</name>
    <dbReference type="NCBI Taxonomy" id="694430"/>
    <lineage>
        <taxon>Archaea</taxon>
        <taxon>Methanobacteriati</taxon>
        <taxon>Methanobacteriota</taxon>
        <taxon>Stenosarchaea group</taxon>
        <taxon>Halobacteria</taxon>
        <taxon>Halobacteriales</taxon>
        <taxon>Natrialbaceae</taxon>
        <taxon>Natronococcus</taxon>
    </lineage>
</organism>
<protein>
    <submittedName>
        <fullName evidence="2">Uncharacterized protein</fullName>
    </submittedName>
</protein>
<dbReference type="OrthoDB" id="275247at2157"/>
<dbReference type="eggNOG" id="arCOG04640">
    <property type="taxonomic scope" value="Archaea"/>
</dbReference>
<name>L0K0Z5_9EURY</name>
<proteinExistence type="predicted"/>
<keyword evidence="3" id="KW-1185">Reference proteome</keyword>
<dbReference type="RefSeq" id="WP_015321467.1">
    <property type="nucleotide sequence ID" value="NC_019974.1"/>
</dbReference>
<dbReference type="GeneID" id="14403930"/>
<feature type="region of interest" description="Disordered" evidence="1">
    <location>
        <begin position="58"/>
        <end position="77"/>
    </location>
</feature>